<dbReference type="AlphaFoldDB" id="A0A931CPI1"/>
<accession>A0A931CPI1</accession>
<reference evidence="1 2" key="1">
    <citation type="submission" date="2020-11" db="EMBL/GenBank/DDBJ databases">
        <title>Arthrobacter antarcticus sp. nov., isolated from Antarctic Soil.</title>
        <authorList>
            <person name="Li J."/>
        </authorList>
    </citation>
    <scope>NUCLEOTIDE SEQUENCE [LARGE SCALE GENOMIC DNA]</scope>
    <source>
        <strain evidence="1 2">Z1-20</strain>
    </source>
</reference>
<keyword evidence="2" id="KW-1185">Reference proteome</keyword>
<dbReference type="Proteomes" id="UP000655366">
    <property type="component" value="Unassembled WGS sequence"/>
</dbReference>
<name>A0A931CPI1_9MICC</name>
<evidence type="ECO:0000313" key="2">
    <source>
        <dbReference type="Proteomes" id="UP000655366"/>
    </source>
</evidence>
<protein>
    <submittedName>
        <fullName evidence="1">Uncharacterized protein</fullName>
    </submittedName>
</protein>
<dbReference type="RefSeq" id="WP_196395588.1">
    <property type="nucleotide sequence ID" value="NZ_JADNYM010000005.1"/>
</dbReference>
<comment type="caution">
    <text evidence="1">The sequence shown here is derived from an EMBL/GenBank/DDBJ whole genome shotgun (WGS) entry which is preliminary data.</text>
</comment>
<proteinExistence type="predicted"/>
<dbReference type="EMBL" id="JADNYM010000005">
    <property type="protein sequence ID" value="MBG0738631.1"/>
    <property type="molecule type" value="Genomic_DNA"/>
</dbReference>
<organism evidence="1 2">
    <name type="scientific">Arthrobacter terrae</name>
    <dbReference type="NCBI Taxonomy" id="2935737"/>
    <lineage>
        <taxon>Bacteria</taxon>
        <taxon>Bacillati</taxon>
        <taxon>Actinomycetota</taxon>
        <taxon>Actinomycetes</taxon>
        <taxon>Micrococcales</taxon>
        <taxon>Micrococcaceae</taxon>
        <taxon>Arthrobacter</taxon>
    </lineage>
</organism>
<gene>
    <name evidence="1" type="ORF">IV500_04245</name>
</gene>
<sequence>MTVIKAFANVPMDATVASLKTGPTEIYRHQRTAAEAVPKDHRTVHVTLDVPSDLQFVIKRPAATDIPQFRIDTFVDAATIAIGAGTRVGFIHVVIPSGKKNPEEAQPLATYITAFSFLEDRLAA</sequence>
<evidence type="ECO:0000313" key="1">
    <source>
        <dbReference type="EMBL" id="MBG0738631.1"/>
    </source>
</evidence>